<dbReference type="SUPFAM" id="SSF51197">
    <property type="entry name" value="Clavaminate synthase-like"/>
    <property type="match status" value="1"/>
</dbReference>
<dbReference type="GO" id="GO:0046872">
    <property type="term" value="F:metal ion binding"/>
    <property type="evidence" value="ECO:0007669"/>
    <property type="project" value="UniProtKB-KW"/>
</dbReference>
<sequence length="82" mass="9211">MMNSGTPVKLPVIDFSNQNLKPGSPKWDSAKHQVREALEEYGCFEASLDQVLELRDAVFGAMEEAFDLPLEAKKALRFRQGL</sequence>
<dbReference type="Proteomes" id="UP000436088">
    <property type="component" value="Unassembled WGS sequence"/>
</dbReference>
<evidence type="ECO:0000256" key="2">
    <source>
        <dbReference type="ARBA" id="ARBA00023004"/>
    </source>
</evidence>
<evidence type="ECO:0000313" key="4">
    <source>
        <dbReference type="EMBL" id="KAE8718476.1"/>
    </source>
</evidence>
<keyword evidence="1" id="KW-0479">Metal-binding</keyword>
<evidence type="ECO:0000313" key="5">
    <source>
        <dbReference type="Proteomes" id="UP000436088"/>
    </source>
</evidence>
<dbReference type="InterPro" id="IPR027443">
    <property type="entry name" value="IPNS-like_sf"/>
</dbReference>
<keyword evidence="5" id="KW-1185">Reference proteome</keyword>
<organism evidence="4 5">
    <name type="scientific">Hibiscus syriacus</name>
    <name type="common">Rose of Sharon</name>
    <dbReference type="NCBI Taxonomy" id="106335"/>
    <lineage>
        <taxon>Eukaryota</taxon>
        <taxon>Viridiplantae</taxon>
        <taxon>Streptophyta</taxon>
        <taxon>Embryophyta</taxon>
        <taxon>Tracheophyta</taxon>
        <taxon>Spermatophyta</taxon>
        <taxon>Magnoliopsida</taxon>
        <taxon>eudicotyledons</taxon>
        <taxon>Gunneridae</taxon>
        <taxon>Pentapetalae</taxon>
        <taxon>rosids</taxon>
        <taxon>malvids</taxon>
        <taxon>Malvales</taxon>
        <taxon>Malvaceae</taxon>
        <taxon>Malvoideae</taxon>
        <taxon>Hibiscus</taxon>
    </lineage>
</organism>
<proteinExistence type="predicted"/>
<reference evidence="4" key="1">
    <citation type="submission" date="2019-09" db="EMBL/GenBank/DDBJ databases">
        <title>Draft genome information of white flower Hibiscus syriacus.</title>
        <authorList>
            <person name="Kim Y.-M."/>
        </authorList>
    </citation>
    <scope>NUCLEOTIDE SEQUENCE [LARGE SCALE GENOMIC DNA]</scope>
    <source>
        <strain evidence="4">YM2019G1</strain>
    </source>
</reference>
<feature type="domain" description="Non-haem dioxygenase N-terminal" evidence="3">
    <location>
        <begin position="10"/>
        <end position="76"/>
    </location>
</feature>
<evidence type="ECO:0000259" key="3">
    <source>
        <dbReference type="Pfam" id="PF14226"/>
    </source>
</evidence>
<accession>A0A6A3BNI6</accession>
<dbReference type="Pfam" id="PF14226">
    <property type="entry name" value="DIOX_N"/>
    <property type="match status" value="1"/>
</dbReference>
<gene>
    <name evidence="4" type="ORF">F3Y22_tig00110013pilonHSYRG00312</name>
</gene>
<dbReference type="AlphaFoldDB" id="A0A6A3BNI6"/>
<name>A0A6A3BNI6_HIBSY</name>
<comment type="caution">
    <text evidence="4">The sequence shown here is derived from an EMBL/GenBank/DDBJ whole genome shotgun (WGS) entry which is preliminary data.</text>
</comment>
<dbReference type="InterPro" id="IPR026992">
    <property type="entry name" value="DIOX_N"/>
</dbReference>
<evidence type="ECO:0000256" key="1">
    <source>
        <dbReference type="ARBA" id="ARBA00022723"/>
    </source>
</evidence>
<keyword evidence="2" id="KW-0408">Iron</keyword>
<dbReference type="EMBL" id="VEPZ02000812">
    <property type="protein sequence ID" value="KAE8718476.1"/>
    <property type="molecule type" value="Genomic_DNA"/>
</dbReference>
<protein>
    <recommendedName>
        <fullName evidence="3">Non-haem dioxygenase N-terminal domain-containing protein</fullName>
    </recommendedName>
</protein>
<dbReference type="Gene3D" id="2.60.120.330">
    <property type="entry name" value="B-lactam Antibiotic, Isopenicillin N Synthase, Chain"/>
    <property type="match status" value="1"/>
</dbReference>